<evidence type="ECO:0000256" key="2">
    <source>
        <dbReference type="ARBA" id="ARBA00022741"/>
    </source>
</evidence>
<dbReference type="AlphaFoldDB" id="A0A7G9G5T7"/>
<dbReference type="SMART" id="SM00983">
    <property type="entry name" value="TPK_B1_binding"/>
    <property type="match status" value="1"/>
</dbReference>
<protein>
    <recommendedName>
        <fullName evidence="5">Thiamine diphosphokinase</fullName>
        <ecNumber evidence="5">2.7.6.2</ecNumber>
    </recommendedName>
</protein>
<dbReference type="Pfam" id="PF04265">
    <property type="entry name" value="TPK_B1_binding"/>
    <property type="match status" value="1"/>
</dbReference>
<dbReference type="GO" id="GO:0030975">
    <property type="term" value="F:thiamine binding"/>
    <property type="evidence" value="ECO:0007669"/>
    <property type="project" value="InterPro"/>
</dbReference>
<dbReference type="Gene3D" id="3.40.50.10240">
    <property type="entry name" value="Thiamin pyrophosphokinase, catalytic domain"/>
    <property type="match status" value="1"/>
</dbReference>
<organism evidence="7 8">
    <name type="scientific">Qiania dongpingensis</name>
    <dbReference type="NCBI Taxonomy" id="2763669"/>
    <lineage>
        <taxon>Bacteria</taxon>
        <taxon>Bacillati</taxon>
        <taxon>Bacillota</taxon>
        <taxon>Clostridia</taxon>
        <taxon>Lachnospirales</taxon>
        <taxon>Lachnospiraceae</taxon>
        <taxon>Qiania</taxon>
    </lineage>
</organism>
<feature type="domain" description="Thiamin pyrophosphokinase thiamin-binding" evidence="6">
    <location>
        <begin position="143"/>
        <end position="209"/>
    </location>
</feature>
<dbReference type="PANTHER" id="PTHR41299">
    <property type="entry name" value="THIAMINE PYROPHOSPHOKINASE"/>
    <property type="match status" value="1"/>
</dbReference>
<keyword evidence="2" id="KW-0547">Nucleotide-binding</keyword>
<dbReference type="RefSeq" id="WP_249303556.1">
    <property type="nucleotide sequence ID" value="NZ_CP060634.1"/>
</dbReference>
<dbReference type="InterPro" id="IPR036759">
    <property type="entry name" value="TPK_catalytic_sf"/>
</dbReference>
<reference evidence="7 8" key="1">
    <citation type="submission" date="2020-08" db="EMBL/GenBank/DDBJ databases">
        <authorList>
            <person name="Liu C."/>
            <person name="Sun Q."/>
        </authorList>
    </citation>
    <scope>NUCLEOTIDE SEQUENCE [LARGE SCALE GENOMIC DNA]</scope>
    <source>
        <strain evidence="7 8">NSJ-38</strain>
    </source>
</reference>
<dbReference type="CDD" id="cd07995">
    <property type="entry name" value="TPK"/>
    <property type="match status" value="1"/>
</dbReference>
<gene>
    <name evidence="7" type="ORF">H9Q78_03155</name>
</gene>
<dbReference type="Pfam" id="PF04263">
    <property type="entry name" value="TPK_catalytic"/>
    <property type="match status" value="1"/>
</dbReference>
<dbReference type="PANTHER" id="PTHR41299:SF1">
    <property type="entry name" value="THIAMINE PYROPHOSPHOKINASE"/>
    <property type="match status" value="1"/>
</dbReference>
<dbReference type="InterPro" id="IPR007373">
    <property type="entry name" value="Thiamin_PyroPKinase_B1-bd"/>
</dbReference>
<dbReference type="Proteomes" id="UP000515823">
    <property type="component" value="Chromosome"/>
</dbReference>
<keyword evidence="8" id="KW-1185">Reference proteome</keyword>
<keyword evidence="1 7" id="KW-0808">Transferase</keyword>
<name>A0A7G9G5T7_9FIRM</name>
<evidence type="ECO:0000256" key="1">
    <source>
        <dbReference type="ARBA" id="ARBA00022679"/>
    </source>
</evidence>
<dbReference type="NCBIfam" id="TIGR01378">
    <property type="entry name" value="thi_PPkinase"/>
    <property type="match status" value="1"/>
</dbReference>
<dbReference type="SUPFAM" id="SSF63862">
    <property type="entry name" value="Thiamin pyrophosphokinase, substrate-binding domain"/>
    <property type="match status" value="1"/>
</dbReference>
<evidence type="ECO:0000259" key="6">
    <source>
        <dbReference type="SMART" id="SM00983"/>
    </source>
</evidence>
<dbReference type="EC" id="2.7.6.2" evidence="5"/>
<dbReference type="SUPFAM" id="SSF63999">
    <property type="entry name" value="Thiamin pyrophosphokinase, catalytic domain"/>
    <property type="match status" value="1"/>
</dbReference>
<sequence>MKILIVTGGDVDAASAAGFLKTYDFSYVIAVDGGLASADFLGLTPNLIIGDFDTVDGELLEVYKRAGIHLETHRPEKDATDTELAFSYALDLPEAEEIVILGALGRRFDHALGNLHVLLQGLRQQIPCRIIDSHNSISLLNKGKTFRRKELFGTYISLIPMTEQVTGVTLTGFKYPLKNAVLLQGSSLGISNELDAETGTLTFEAGILICVESKD</sequence>
<dbReference type="InterPro" id="IPR007371">
    <property type="entry name" value="TPK_catalytic"/>
</dbReference>
<dbReference type="InterPro" id="IPR053149">
    <property type="entry name" value="TPK"/>
</dbReference>
<dbReference type="GO" id="GO:0004788">
    <property type="term" value="F:thiamine diphosphokinase activity"/>
    <property type="evidence" value="ECO:0007669"/>
    <property type="project" value="UniProtKB-UniRule"/>
</dbReference>
<keyword evidence="4" id="KW-0067">ATP-binding</keyword>
<evidence type="ECO:0000313" key="7">
    <source>
        <dbReference type="EMBL" id="QNM06169.1"/>
    </source>
</evidence>
<dbReference type="GO" id="GO:0006772">
    <property type="term" value="P:thiamine metabolic process"/>
    <property type="evidence" value="ECO:0007669"/>
    <property type="project" value="UniProtKB-UniRule"/>
</dbReference>
<evidence type="ECO:0000313" key="8">
    <source>
        <dbReference type="Proteomes" id="UP000515823"/>
    </source>
</evidence>
<dbReference type="EMBL" id="CP060634">
    <property type="protein sequence ID" value="QNM06169.1"/>
    <property type="molecule type" value="Genomic_DNA"/>
</dbReference>
<dbReference type="GO" id="GO:0016301">
    <property type="term" value="F:kinase activity"/>
    <property type="evidence" value="ECO:0007669"/>
    <property type="project" value="UniProtKB-KW"/>
</dbReference>
<evidence type="ECO:0000256" key="4">
    <source>
        <dbReference type="ARBA" id="ARBA00022840"/>
    </source>
</evidence>
<dbReference type="KEGG" id="qdo:H9Q78_03155"/>
<keyword evidence="3 7" id="KW-0418">Kinase</keyword>
<evidence type="ECO:0000256" key="5">
    <source>
        <dbReference type="NCBIfam" id="TIGR01378"/>
    </source>
</evidence>
<dbReference type="GO" id="GO:0005524">
    <property type="term" value="F:ATP binding"/>
    <property type="evidence" value="ECO:0007669"/>
    <property type="project" value="UniProtKB-KW"/>
</dbReference>
<dbReference type="InterPro" id="IPR006282">
    <property type="entry name" value="Thi_PPkinase"/>
</dbReference>
<proteinExistence type="predicted"/>
<dbReference type="GO" id="GO:0009229">
    <property type="term" value="P:thiamine diphosphate biosynthetic process"/>
    <property type="evidence" value="ECO:0007669"/>
    <property type="project" value="InterPro"/>
</dbReference>
<evidence type="ECO:0000256" key="3">
    <source>
        <dbReference type="ARBA" id="ARBA00022777"/>
    </source>
</evidence>
<accession>A0A7G9G5T7</accession>
<dbReference type="InterPro" id="IPR036371">
    <property type="entry name" value="TPK_B1-bd_sf"/>
</dbReference>